<keyword evidence="2" id="KW-1185">Reference proteome</keyword>
<sequence>MTSRLENAIAAIQQLSSTERQQLLQIFTQSNSSSQSQTDLKNLSHQFWQDTTLKELLATQTPTTVHNLKHLAADFWPEEDSIEDFLIFLRSAPQESLFR</sequence>
<dbReference type="KEGG" id="dcm:NIES806_33490"/>
<organism evidence="1 2">
    <name type="scientific">Dolichospermum compactum NIES-806</name>
    <dbReference type="NCBI Taxonomy" id="1973481"/>
    <lineage>
        <taxon>Bacteria</taxon>
        <taxon>Bacillati</taxon>
        <taxon>Cyanobacteriota</taxon>
        <taxon>Cyanophyceae</taxon>
        <taxon>Nostocales</taxon>
        <taxon>Aphanizomenonaceae</taxon>
        <taxon>Dolichospermum</taxon>
        <taxon>Dolichospermum compactum</taxon>
    </lineage>
</organism>
<protein>
    <submittedName>
        <fullName evidence="1">Uncharacterized protein</fullName>
    </submittedName>
</protein>
<name>A0A1Z4V6G5_9CYAN</name>
<evidence type="ECO:0000313" key="1">
    <source>
        <dbReference type="EMBL" id="BAZ87131.1"/>
    </source>
</evidence>
<accession>A0A1Z4V6G5</accession>
<gene>
    <name evidence="1" type="ORF">NIES806_33490</name>
</gene>
<dbReference type="OrthoDB" id="489061at2"/>
<dbReference type="RefSeq" id="WP_096668992.1">
    <property type="nucleotide sequence ID" value="NZ_AP018316.1"/>
</dbReference>
<evidence type="ECO:0000313" key="2">
    <source>
        <dbReference type="Proteomes" id="UP000218702"/>
    </source>
</evidence>
<dbReference type="EMBL" id="AP018316">
    <property type="protein sequence ID" value="BAZ87131.1"/>
    <property type="molecule type" value="Genomic_DNA"/>
</dbReference>
<reference evidence="1 2" key="1">
    <citation type="submission" date="2017-06" db="EMBL/GenBank/DDBJ databases">
        <title>Genome sequencing of cyanobaciteial culture collection at National Institute for Environmental Studies (NIES).</title>
        <authorList>
            <person name="Hirose Y."/>
            <person name="Shimura Y."/>
            <person name="Fujisawa T."/>
            <person name="Nakamura Y."/>
            <person name="Kawachi M."/>
        </authorList>
    </citation>
    <scope>NUCLEOTIDE SEQUENCE [LARGE SCALE GENOMIC DNA]</scope>
    <source>
        <strain evidence="1 2">NIES-806</strain>
    </source>
</reference>
<dbReference type="Proteomes" id="UP000218702">
    <property type="component" value="Chromosome"/>
</dbReference>
<dbReference type="AlphaFoldDB" id="A0A1Z4V6G5"/>
<proteinExistence type="predicted"/>